<sequence length="108" mass="12145">MNLQAAAAPAVAQRSLVPANRSLPIGFITGIRGFERLISRISKATSTTALLFCAVGMKHVRWMRSLTKCVVEIFYHFSELLRNSEPLYRLDLDILGTSEQQHKRVTTQ</sequence>
<organism evidence="3">
    <name type="scientific">Gongylonema pulchrum</name>
    <dbReference type="NCBI Taxonomy" id="637853"/>
    <lineage>
        <taxon>Eukaryota</taxon>
        <taxon>Metazoa</taxon>
        <taxon>Ecdysozoa</taxon>
        <taxon>Nematoda</taxon>
        <taxon>Chromadorea</taxon>
        <taxon>Rhabditida</taxon>
        <taxon>Spirurina</taxon>
        <taxon>Spiruromorpha</taxon>
        <taxon>Spiruroidea</taxon>
        <taxon>Gongylonematidae</taxon>
        <taxon>Gongylonema</taxon>
    </lineage>
</organism>
<proteinExistence type="predicted"/>
<dbReference type="Proteomes" id="UP000271098">
    <property type="component" value="Unassembled WGS sequence"/>
</dbReference>
<evidence type="ECO:0000313" key="1">
    <source>
        <dbReference type="EMBL" id="VDN28761.1"/>
    </source>
</evidence>
<dbReference type="WBParaSite" id="GPUH_0001692301-mRNA-1">
    <property type="protein sequence ID" value="GPUH_0001692301-mRNA-1"/>
    <property type="gene ID" value="GPUH_0001692301"/>
</dbReference>
<dbReference type="AlphaFoldDB" id="A0A183E7G0"/>
<reference evidence="1 2" key="2">
    <citation type="submission" date="2018-11" db="EMBL/GenBank/DDBJ databases">
        <authorList>
            <consortium name="Pathogen Informatics"/>
        </authorList>
    </citation>
    <scope>NUCLEOTIDE SEQUENCE [LARGE SCALE GENOMIC DNA]</scope>
</reference>
<gene>
    <name evidence="1" type="ORF">GPUH_LOCUS16899</name>
</gene>
<reference evidence="3" key="1">
    <citation type="submission" date="2016-06" db="UniProtKB">
        <authorList>
            <consortium name="WormBaseParasite"/>
        </authorList>
    </citation>
    <scope>IDENTIFICATION</scope>
</reference>
<keyword evidence="2" id="KW-1185">Reference proteome</keyword>
<evidence type="ECO:0000313" key="3">
    <source>
        <dbReference type="WBParaSite" id="GPUH_0001692301-mRNA-1"/>
    </source>
</evidence>
<protein>
    <submittedName>
        <fullName evidence="3">Secreted protein</fullName>
    </submittedName>
</protein>
<accession>A0A183E7G0</accession>
<evidence type="ECO:0000313" key="2">
    <source>
        <dbReference type="Proteomes" id="UP000271098"/>
    </source>
</evidence>
<name>A0A183E7G0_9BILA</name>
<dbReference type="EMBL" id="UYRT01084380">
    <property type="protein sequence ID" value="VDN28761.1"/>
    <property type="molecule type" value="Genomic_DNA"/>
</dbReference>